<keyword evidence="3" id="KW-1185">Reference proteome</keyword>
<accession>A0AAV2L1N0</accession>
<dbReference type="EMBL" id="OZ035824">
    <property type="protein sequence ID" value="CAL1593484.1"/>
    <property type="molecule type" value="Genomic_DNA"/>
</dbReference>
<evidence type="ECO:0000256" key="1">
    <source>
        <dbReference type="SAM" id="MobiDB-lite"/>
    </source>
</evidence>
<proteinExistence type="predicted"/>
<evidence type="ECO:0000313" key="2">
    <source>
        <dbReference type="EMBL" id="CAL1593484.1"/>
    </source>
</evidence>
<dbReference type="Proteomes" id="UP001497482">
    <property type="component" value="Chromosome 2"/>
</dbReference>
<gene>
    <name evidence="2" type="ORF">KC01_LOCUS22587</name>
</gene>
<organism evidence="2 3">
    <name type="scientific">Knipowitschia caucasica</name>
    <name type="common">Caucasian dwarf goby</name>
    <name type="synonym">Pomatoschistus caucasicus</name>
    <dbReference type="NCBI Taxonomy" id="637954"/>
    <lineage>
        <taxon>Eukaryota</taxon>
        <taxon>Metazoa</taxon>
        <taxon>Chordata</taxon>
        <taxon>Craniata</taxon>
        <taxon>Vertebrata</taxon>
        <taxon>Euteleostomi</taxon>
        <taxon>Actinopterygii</taxon>
        <taxon>Neopterygii</taxon>
        <taxon>Teleostei</taxon>
        <taxon>Neoteleostei</taxon>
        <taxon>Acanthomorphata</taxon>
        <taxon>Gobiaria</taxon>
        <taxon>Gobiiformes</taxon>
        <taxon>Gobioidei</taxon>
        <taxon>Gobiidae</taxon>
        <taxon>Gobiinae</taxon>
        <taxon>Knipowitschia</taxon>
    </lineage>
</organism>
<reference evidence="2 3" key="1">
    <citation type="submission" date="2024-04" db="EMBL/GenBank/DDBJ databases">
        <authorList>
            <person name="Waldvogel A.-M."/>
            <person name="Schoenle A."/>
        </authorList>
    </citation>
    <scope>NUCLEOTIDE SEQUENCE [LARGE SCALE GENOMIC DNA]</scope>
</reference>
<feature type="compositionally biased region" description="Polar residues" evidence="1">
    <location>
        <begin position="44"/>
        <end position="76"/>
    </location>
</feature>
<sequence>MENQGAWRTRGHGEPGGMENQGARRTRTKSKRIHTGEDHMQLPTKLSMQQGSGPLDTTPSEAENYNLALTKTQRPSLTRAARSSLVRLRYTPDPTPEAH</sequence>
<evidence type="ECO:0000313" key="3">
    <source>
        <dbReference type="Proteomes" id="UP001497482"/>
    </source>
</evidence>
<feature type="compositionally biased region" description="Basic residues" evidence="1">
    <location>
        <begin position="24"/>
        <end position="33"/>
    </location>
</feature>
<name>A0AAV2L1N0_KNICA</name>
<protein>
    <submittedName>
        <fullName evidence="2">Uncharacterized protein</fullName>
    </submittedName>
</protein>
<dbReference type="AlphaFoldDB" id="A0AAV2L1N0"/>
<feature type="region of interest" description="Disordered" evidence="1">
    <location>
        <begin position="1"/>
        <end position="99"/>
    </location>
</feature>